<dbReference type="RefSeq" id="WP_232529807.1">
    <property type="nucleotide sequence ID" value="NZ_CP036318.1"/>
</dbReference>
<protein>
    <submittedName>
        <fullName evidence="1">Zeaxanthin glucosyltransferase</fullName>
        <ecNumber evidence="1">2.4.1.276</ecNumber>
    </submittedName>
</protein>
<dbReference type="InterPro" id="IPR050426">
    <property type="entry name" value="Glycosyltransferase_28"/>
</dbReference>
<dbReference type="Pfam" id="PF00201">
    <property type="entry name" value="UDPGT"/>
    <property type="match status" value="1"/>
</dbReference>
<dbReference type="Gene3D" id="3.40.50.2000">
    <property type="entry name" value="Glycogen Phosphorylase B"/>
    <property type="match status" value="1"/>
</dbReference>
<dbReference type="EMBL" id="CP036318">
    <property type="protein sequence ID" value="QDV58688.1"/>
    <property type="molecule type" value="Genomic_DNA"/>
</dbReference>
<organism evidence="1 2">
    <name type="scientific">Rosistilla oblonga</name>
    <dbReference type="NCBI Taxonomy" id="2527990"/>
    <lineage>
        <taxon>Bacteria</taxon>
        <taxon>Pseudomonadati</taxon>
        <taxon>Planctomycetota</taxon>
        <taxon>Planctomycetia</taxon>
        <taxon>Pirellulales</taxon>
        <taxon>Pirellulaceae</taxon>
        <taxon>Rosistilla</taxon>
    </lineage>
</organism>
<gene>
    <name evidence="1" type="primary">crtX</name>
    <name evidence="1" type="ORF">Mal33_47120</name>
</gene>
<keyword evidence="1" id="KW-0808">Transferase</keyword>
<dbReference type="CDD" id="cd03784">
    <property type="entry name" value="GT1_Gtf-like"/>
    <property type="match status" value="1"/>
</dbReference>
<keyword evidence="2" id="KW-1185">Reference proteome</keyword>
<dbReference type="InterPro" id="IPR002213">
    <property type="entry name" value="UDP_glucos_trans"/>
</dbReference>
<proteinExistence type="predicted"/>
<sequence length="244" mass="26394">MSHPTIGFPDLHRVSQQPAELQFPRSDLPEWFHFTGPFHNDVGRTPIEFPFDQLTGQPLVYASLGTIHGNMNKLFHPIAEACTSLDVQLVISLGGSMEGESIRSYPGSPLGVRYAAQLELLDPTALTITHGGMNTTLECLTKAVPMVVIPLSNDQPGIGARVKWSGCGESVLAKTVSVTKLRDAIARVLQDPSYRTNARRLQTAIAQCGVPPGRYRRIGCIDKSTGVQPSGAAEVNLIPNRRSG</sequence>
<evidence type="ECO:0000313" key="2">
    <source>
        <dbReference type="Proteomes" id="UP000316770"/>
    </source>
</evidence>
<dbReference type="PANTHER" id="PTHR48050:SF13">
    <property type="entry name" value="STEROL 3-BETA-GLUCOSYLTRANSFERASE UGT80A2"/>
    <property type="match status" value="1"/>
</dbReference>
<dbReference type="SUPFAM" id="SSF53756">
    <property type="entry name" value="UDP-Glycosyltransferase/glycogen phosphorylase"/>
    <property type="match status" value="1"/>
</dbReference>
<evidence type="ECO:0000313" key="1">
    <source>
        <dbReference type="EMBL" id="QDV58688.1"/>
    </source>
</evidence>
<dbReference type="EC" id="2.4.1.276" evidence="1"/>
<reference evidence="1 2" key="1">
    <citation type="submission" date="2019-02" db="EMBL/GenBank/DDBJ databases">
        <title>Deep-cultivation of Planctomycetes and their phenomic and genomic characterization uncovers novel biology.</title>
        <authorList>
            <person name="Wiegand S."/>
            <person name="Jogler M."/>
            <person name="Boedeker C."/>
            <person name="Pinto D."/>
            <person name="Vollmers J."/>
            <person name="Rivas-Marin E."/>
            <person name="Kohn T."/>
            <person name="Peeters S.H."/>
            <person name="Heuer A."/>
            <person name="Rast P."/>
            <person name="Oberbeckmann S."/>
            <person name="Bunk B."/>
            <person name="Jeske O."/>
            <person name="Meyerdierks A."/>
            <person name="Storesund J.E."/>
            <person name="Kallscheuer N."/>
            <person name="Luecker S."/>
            <person name="Lage O.M."/>
            <person name="Pohl T."/>
            <person name="Merkel B.J."/>
            <person name="Hornburger P."/>
            <person name="Mueller R.-W."/>
            <person name="Bruemmer F."/>
            <person name="Labrenz M."/>
            <person name="Spormann A.M."/>
            <person name="Op den Camp H."/>
            <person name="Overmann J."/>
            <person name="Amann R."/>
            <person name="Jetten M.S.M."/>
            <person name="Mascher T."/>
            <person name="Medema M.H."/>
            <person name="Devos D.P."/>
            <person name="Kaster A.-K."/>
            <person name="Ovreas L."/>
            <person name="Rohde M."/>
            <person name="Galperin M.Y."/>
            <person name="Jogler C."/>
        </authorList>
    </citation>
    <scope>NUCLEOTIDE SEQUENCE [LARGE SCALE GENOMIC DNA]</scope>
    <source>
        <strain evidence="1 2">Mal33</strain>
    </source>
</reference>
<dbReference type="FunFam" id="3.40.50.2000:FF:000072">
    <property type="entry name" value="Glycosyl transferase"/>
    <property type="match status" value="1"/>
</dbReference>
<name>A0A518J025_9BACT</name>
<dbReference type="GO" id="GO:0017000">
    <property type="term" value="P:antibiotic biosynthetic process"/>
    <property type="evidence" value="ECO:0007669"/>
    <property type="project" value="UniProtKB-ARBA"/>
</dbReference>
<dbReference type="Proteomes" id="UP000316770">
    <property type="component" value="Chromosome"/>
</dbReference>
<accession>A0A518J025</accession>
<dbReference type="GO" id="GO:0008194">
    <property type="term" value="F:UDP-glycosyltransferase activity"/>
    <property type="evidence" value="ECO:0007669"/>
    <property type="project" value="InterPro"/>
</dbReference>
<keyword evidence="1" id="KW-0328">Glycosyltransferase</keyword>
<dbReference type="PANTHER" id="PTHR48050">
    <property type="entry name" value="STEROL 3-BETA-GLUCOSYLTRANSFERASE"/>
    <property type="match status" value="1"/>
</dbReference>
<dbReference type="GO" id="GO:0016758">
    <property type="term" value="F:hexosyltransferase activity"/>
    <property type="evidence" value="ECO:0007669"/>
    <property type="project" value="UniProtKB-ARBA"/>
</dbReference>
<dbReference type="AlphaFoldDB" id="A0A518J025"/>